<sequence>MVSAIQQAEKQAEDQLAQDADKIESLLSQMSDKISNSSKPKVESHWPSFSVILFVALLILAVYFYFQSEDGRKAWLKLRMMLNNGRPFLKRGLDVPFSGEEVPL</sequence>
<dbReference type="EMBL" id="CAXAMN010001126">
    <property type="protein sequence ID" value="CAK8992728.1"/>
    <property type="molecule type" value="Genomic_DNA"/>
</dbReference>
<feature type="transmembrane region" description="Helical" evidence="1">
    <location>
        <begin position="46"/>
        <end position="66"/>
    </location>
</feature>
<reference evidence="2 3" key="1">
    <citation type="submission" date="2024-02" db="EMBL/GenBank/DDBJ databases">
        <authorList>
            <person name="Chen Y."/>
            <person name="Shah S."/>
            <person name="Dougan E. K."/>
            <person name="Thang M."/>
            <person name="Chan C."/>
        </authorList>
    </citation>
    <scope>NUCLEOTIDE SEQUENCE [LARGE SCALE GENOMIC DNA]</scope>
</reference>
<gene>
    <name evidence="2" type="ORF">CCMP2556_LOCUS2978</name>
</gene>
<keyword evidence="3" id="KW-1185">Reference proteome</keyword>
<name>A0ABP0HRA6_9DINO</name>
<evidence type="ECO:0000313" key="3">
    <source>
        <dbReference type="Proteomes" id="UP001642484"/>
    </source>
</evidence>
<keyword evidence="1" id="KW-0472">Membrane</keyword>
<protein>
    <submittedName>
        <fullName evidence="2">Uncharacterized protein</fullName>
    </submittedName>
</protein>
<accession>A0ABP0HRA6</accession>
<keyword evidence="1" id="KW-0812">Transmembrane</keyword>
<organism evidence="2 3">
    <name type="scientific">Durusdinium trenchii</name>
    <dbReference type="NCBI Taxonomy" id="1381693"/>
    <lineage>
        <taxon>Eukaryota</taxon>
        <taxon>Sar</taxon>
        <taxon>Alveolata</taxon>
        <taxon>Dinophyceae</taxon>
        <taxon>Suessiales</taxon>
        <taxon>Symbiodiniaceae</taxon>
        <taxon>Durusdinium</taxon>
    </lineage>
</organism>
<evidence type="ECO:0000313" key="2">
    <source>
        <dbReference type="EMBL" id="CAK8992728.1"/>
    </source>
</evidence>
<dbReference type="Proteomes" id="UP001642484">
    <property type="component" value="Unassembled WGS sequence"/>
</dbReference>
<evidence type="ECO:0000256" key="1">
    <source>
        <dbReference type="SAM" id="Phobius"/>
    </source>
</evidence>
<proteinExistence type="predicted"/>
<comment type="caution">
    <text evidence="2">The sequence shown here is derived from an EMBL/GenBank/DDBJ whole genome shotgun (WGS) entry which is preliminary data.</text>
</comment>
<keyword evidence="1" id="KW-1133">Transmembrane helix</keyword>